<evidence type="ECO:0000256" key="5">
    <source>
        <dbReference type="ARBA" id="ARBA00022806"/>
    </source>
</evidence>
<evidence type="ECO:0000259" key="16">
    <source>
        <dbReference type="PROSITE" id="PS51198"/>
    </source>
</evidence>
<dbReference type="EMBL" id="QJTF01000005">
    <property type="protein sequence ID" value="PYE89098.1"/>
    <property type="molecule type" value="Genomic_DNA"/>
</dbReference>
<dbReference type="InterPro" id="IPR038726">
    <property type="entry name" value="PDDEXK_AddAB-type"/>
</dbReference>
<evidence type="ECO:0000256" key="7">
    <source>
        <dbReference type="ARBA" id="ARBA00022840"/>
    </source>
</evidence>
<evidence type="ECO:0000256" key="1">
    <source>
        <dbReference type="ARBA" id="ARBA00022722"/>
    </source>
</evidence>
<evidence type="ECO:0000313" key="19">
    <source>
        <dbReference type="Proteomes" id="UP000247454"/>
    </source>
</evidence>
<dbReference type="SUPFAM" id="SSF52980">
    <property type="entry name" value="Restriction endonuclease-like"/>
    <property type="match status" value="1"/>
</dbReference>
<dbReference type="Proteomes" id="UP000247454">
    <property type="component" value="Unassembled WGS sequence"/>
</dbReference>
<dbReference type="InterPro" id="IPR014151">
    <property type="entry name" value="DNA_helicase_AddA"/>
</dbReference>
<dbReference type="EC" id="5.6.2.4" evidence="12"/>
<evidence type="ECO:0000256" key="12">
    <source>
        <dbReference type="ARBA" id="ARBA00034808"/>
    </source>
</evidence>
<dbReference type="NCBIfam" id="TIGR02784">
    <property type="entry name" value="addA_alphas"/>
    <property type="match status" value="1"/>
</dbReference>
<comment type="catalytic activity">
    <reaction evidence="14">
        <text>ATP + H2O = ADP + phosphate + H(+)</text>
        <dbReference type="Rhea" id="RHEA:13065"/>
        <dbReference type="ChEBI" id="CHEBI:15377"/>
        <dbReference type="ChEBI" id="CHEBI:15378"/>
        <dbReference type="ChEBI" id="CHEBI:30616"/>
        <dbReference type="ChEBI" id="CHEBI:43474"/>
        <dbReference type="ChEBI" id="CHEBI:456216"/>
        <dbReference type="EC" id="5.6.2.4"/>
    </reaction>
</comment>
<protein>
    <recommendedName>
        <fullName evidence="12">DNA 3'-5' helicase</fullName>
        <ecNumber evidence="12">5.6.2.4</ecNumber>
    </recommendedName>
    <alternativeName>
        <fullName evidence="13">DNA 3'-5' helicase II</fullName>
    </alternativeName>
</protein>
<comment type="catalytic activity">
    <reaction evidence="11">
        <text>Couples ATP hydrolysis with the unwinding of duplex DNA by translocating in the 3'-5' direction.</text>
        <dbReference type="EC" id="5.6.2.4"/>
    </reaction>
</comment>
<dbReference type="InterPro" id="IPR011604">
    <property type="entry name" value="PDDEXK-like_dom_sf"/>
</dbReference>
<dbReference type="InterPro" id="IPR000212">
    <property type="entry name" value="DNA_helicase_UvrD/REP"/>
</dbReference>
<dbReference type="Gene3D" id="1.10.486.10">
    <property type="entry name" value="PCRA, domain 4"/>
    <property type="match status" value="1"/>
</dbReference>
<evidence type="ECO:0000256" key="14">
    <source>
        <dbReference type="ARBA" id="ARBA00048988"/>
    </source>
</evidence>
<keyword evidence="5 15" id="KW-0347">Helicase</keyword>
<accession>A0A318T4T6</accession>
<dbReference type="Pfam" id="PF12705">
    <property type="entry name" value="PDDEXK_1"/>
    <property type="match status" value="1"/>
</dbReference>
<keyword evidence="8" id="KW-0238">DNA-binding</keyword>
<feature type="binding site" evidence="15">
    <location>
        <begin position="29"/>
        <end position="36"/>
    </location>
    <ligand>
        <name>ATP</name>
        <dbReference type="ChEBI" id="CHEBI:30616"/>
    </ligand>
</feature>
<evidence type="ECO:0000256" key="8">
    <source>
        <dbReference type="ARBA" id="ARBA00023125"/>
    </source>
</evidence>
<dbReference type="GO" id="GO:0004527">
    <property type="term" value="F:exonuclease activity"/>
    <property type="evidence" value="ECO:0007669"/>
    <property type="project" value="UniProtKB-KW"/>
</dbReference>
<dbReference type="Pfam" id="PF00580">
    <property type="entry name" value="UvrD-helicase"/>
    <property type="match status" value="1"/>
</dbReference>
<keyword evidence="9" id="KW-0234">DNA repair</keyword>
<dbReference type="GO" id="GO:0005829">
    <property type="term" value="C:cytosol"/>
    <property type="evidence" value="ECO:0007669"/>
    <property type="project" value="TreeGrafter"/>
</dbReference>
<evidence type="ECO:0000256" key="3">
    <source>
        <dbReference type="ARBA" id="ARBA00022763"/>
    </source>
</evidence>
<sequence>MKKRLVIPPETLAAQARAANPRDSVWVSANAGSGKTHVLTERVIRLLLEGTDPSRILCLTYTKAAAAVMQNRVFARLSEWATLSDEALAEKLEQLEGKRPGAARLKIARRLFARALETPGGLKIQTIHAFCEAILHQFPLEANIAGHFELMDDLMQVALVGDARRQLLENARTEANPELAKAFADVLSAAGEMGLQTLLDEAVSRRHALQHFIREVGGNETRQPLFYAAFGFSGGEREEDILGQVWPMPAFSDVVLDRILTIAKGATRAQDFALQLREMKKASTQMDREEILRLAFLKSTGEPKAGSYVASKPVTAMLPDFEENFDQAAARVYAALDRLKQLRLIRLNLSAFVLIDDLLSRYQAMKRSRGLLDFDDLINRTVSLLAREGAGHWVQYKLDRGIDHILVDEAQDTSPEQWQVIHMLSAEFFTGSGQRDIRRTLFAVGDEKQSIYSFQGAVPEDFAASGKAVRQKAESAELTFGDVRLNFSFRSTPDVLSAVDLVFERPEAYRGLGLEPGPTQHDAIRRDAPGEVEIWDLLAPQAVEEPEDWRVPVDHLAAPAVRLAEQIAATIRHWLDNGETIPGQQRKLEARDIMVLVRKRDQFMPALSRALKNLGVPVAGADRLKLTGHIAIKDLMALGRFVLQPADDLSLAALLKSPLFGWDDDRLFALAHPREASQTLFERMGQEAEVDPALAATHETLQGWRAAADTVPVFEFYARILGAWGARRKLLARLGPEAGDVIDEFQNYALAAEKTGLPGLQAFLETLDAATPEIKRELDQNRDEVRIMTVHAAKGLEAAVVFLIDPGSAAWTANRAPKLIPFDMKEPEQAQEKCEAVFPEKARAFPSGLRENKDFGWEGRGFIWQPNGGYETAFTAARIEELKRRAEEEYRRLLYVGMTRAEDRLIICGYRGARDGGETWHQLVSGALAERCEPINHPVEGVVARRYRKTVPGEVVIAAKDEAAAMRPDPLPENYRRAMKREPGLPRPLSPSGASVLIEANDETVDMPGSPVLAPDEQAPGFAIRRGTVIHALLQRLPDVAEEERRMVAERYLDHAAGDWPDAERQKALESVFAVLNDQRFAPVFGKGSRAEVEIMGTLKLRGKEHAVSGKIDRLAVEKTRVTIIDYKTNRPAPRDFAQVPEAYIAQLALYRALLRPLYPDLAVEAALLFTEGPHLITIPAQAMDEAVAALETIAQS</sequence>
<dbReference type="InterPro" id="IPR014017">
    <property type="entry name" value="DNA_helicase_UvrD-like_C"/>
</dbReference>
<dbReference type="InterPro" id="IPR027417">
    <property type="entry name" value="P-loop_NTPase"/>
</dbReference>
<feature type="domain" description="UvrD-like helicase C-terminal" evidence="17">
    <location>
        <begin position="522"/>
        <end position="795"/>
    </location>
</feature>
<dbReference type="PROSITE" id="PS51198">
    <property type="entry name" value="UVRD_HELICASE_ATP_BIND"/>
    <property type="match status" value="1"/>
</dbReference>
<dbReference type="InterPro" id="IPR011335">
    <property type="entry name" value="Restrct_endonuc-II-like"/>
</dbReference>
<keyword evidence="2 15" id="KW-0547">Nucleotide-binding</keyword>
<evidence type="ECO:0000256" key="10">
    <source>
        <dbReference type="ARBA" id="ARBA00023235"/>
    </source>
</evidence>
<dbReference type="GO" id="GO:0005524">
    <property type="term" value="F:ATP binding"/>
    <property type="evidence" value="ECO:0007669"/>
    <property type="project" value="UniProtKB-UniRule"/>
</dbReference>
<dbReference type="PROSITE" id="PS51217">
    <property type="entry name" value="UVRD_HELICASE_CTER"/>
    <property type="match status" value="1"/>
</dbReference>
<dbReference type="SUPFAM" id="SSF52540">
    <property type="entry name" value="P-loop containing nucleoside triphosphate hydrolases"/>
    <property type="match status" value="1"/>
</dbReference>
<dbReference type="Gene3D" id="3.90.320.10">
    <property type="match status" value="1"/>
</dbReference>
<dbReference type="Gene3D" id="3.30.160.800">
    <property type="match status" value="1"/>
</dbReference>
<dbReference type="GO" id="GO:0003677">
    <property type="term" value="F:DNA binding"/>
    <property type="evidence" value="ECO:0007669"/>
    <property type="project" value="UniProtKB-KW"/>
</dbReference>
<keyword evidence="4 15" id="KW-0378">Hydrolase</keyword>
<dbReference type="RefSeq" id="WP_110750237.1">
    <property type="nucleotide sequence ID" value="NZ_QJTF01000005.1"/>
</dbReference>
<keyword evidence="1" id="KW-0540">Nuclease</keyword>
<keyword evidence="10" id="KW-0413">Isomerase</keyword>
<dbReference type="InterPro" id="IPR014016">
    <property type="entry name" value="UvrD-like_ATP-bd"/>
</dbReference>
<keyword evidence="3" id="KW-0227">DNA damage</keyword>
<dbReference type="GO" id="GO:0033202">
    <property type="term" value="C:DNA helicase complex"/>
    <property type="evidence" value="ECO:0007669"/>
    <property type="project" value="TreeGrafter"/>
</dbReference>
<evidence type="ECO:0000256" key="6">
    <source>
        <dbReference type="ARBA" id="ARBA00022839"/>
    </source>
</evidence>
<dbReference type="Pfam" id="PF13361">
    <property type="entry name" value="UvrD_C"/>
    <property type="match status" value="1"/>
</dbReference>
<dbReference type="Gene3D" id="3.40.50.300">
    <property type="entry name" value="P-loop containing nucleotide triphosphate hydrolases"/>
    <property type="match status" value="3"/>
</dbReference>
<evidence type="ECO:0000256" key="9">
    <source>
        <dbReference type="ARBA" id="ARBA00023204"/>
    </source>
</evidence>
<feature type="domain" description="UvrD-like helicase ATP-binding" evidence="16">
    <location>
        <begin position="8"/>
        <end position="492"/>
    </location>
</feature>
<keyword evidence="19" id="KW-1185">Reference proteome</keyword>
<name>A0A318T4T6_9HYPH</name>
<dbReference type="PANTHER" id="PTHR11070">
    <property type="entry name" value="UVRD / RECB / PCRA DNA HELICASE FAMILY MEMBER"/>
    <property type="match status" value="1"/>
</dbReference>
<dbReference type="OrthoDB" id="9810135at2"/>
<dbReference type="AlphaFoldDB" id="A0A318T4T6"/>
<evidence type="ECO:0000256" key="4">
    <source>
        <dbReference type="ARBA" id="ARBA00022801"/>
    </source>
</evidence>
<dbReference type="PANTHER" id="PTHR11070:SF2">
    <property type="entry name" value="ATP-DEPENDENT DNA HELICASE SRS2"/>
    <property type="match status" value="1"/>
</dbReference>
<evidence type="ECO:0000256" key="2">
    <source>
        <dbReference type="ARBA" id="ARBA00022741"/>
    </source>
</evidence>
<evidence type="ECO:0000313" key="18">
    <source>
        <dbReference type="EMBL" id="PYE89098.1"/>
    </source>
</evidence>
<dbReference type="GO" id="GO:0043138">
    <property type="term" value="F:3'-5' DNA helicase activity"/>
    <property type="evidence" value="ECO:0007669"/>
    <property type="project" value="UniProtKB-EC"/>
</dbReference>
<proteinExistence type="predicted"/>
<evidence type="ECO:0000256" key="11">
    <source>
        <dbReference type="ARBA" id="ARBA00034617"/>
    </source>
</evidence>
<evidence type="ECO:0000256" key="13">
    <source>
        <dbReference type="ARBA" id="ARBA00034923"/>
    </source>
</evidence>
<gene>
    <name evidence="18" type="ORF">C7477_105201</name>
</gene>
<organism evidence="18 19">
    <name type="scientific">Phyllobacterium leguminum</name>
    <dbReference type="NCBI Taxonomy" id="314237"/>
    <lineage>
        <taxon>Bacteria</taxon>
        <taxon>Pseudomonadati</taxon>
        <taxon>Pseudomonadota</taxon>
        <taxon>Alphaproteobacteria</taxon>
        <taxon>Hyphomicrobiales</taxon>
        <taxon>Phyllobacteriaceae</taxon>
        <taxon>Phyllobacterium</taxon>
    </lineage>
</organism>
<keyword evidence="6" id="KW-0269">Exonuclease</keyword>
<evidence type="ECO:0000259" key="17">
    <source>
        <dbReference type="PROSITE" id="PS51217"/>
    </source>
</evidence>
<comment type="caution">
    <text evidence="18">The sequence shown here is derived from an EMBL/GenBank/DDBJ whole genome shotgun (WGS) entry which is preliminary data.</text>
</comment>
<keyword evidence="7 15" id="KW-0067">ATP-binding</keyword>
<evidence type="ECO:0000256" key="15">
    <source>
        <dbReference type="PROSITE-ProRule" id="PRU00560"/>
    </source>
</evidence>
<reference evidence="18 19" key="1">
    <citation type="submission" date="2018-06" db="EMBL/GenBank/DDBJ databases">
        <title>Genomic Encyclopedia of Type Strains, Phase III (KMG-III): the genomes of soil and plant-associated and newly described type strains.</title>
        <authorList>
            <person name="Whitman W."/>
        </authorList>
    </citation>
    <scope>NUCLEOTIDE SEQUENCE [LARGE SCALE GENOMIC DNA]</scope>
    <source>
        <strain evidence="18 19">ORS 1419</strain>
    </source>
</reference>
<dbReference type="GO" id="GO:0000725">
    <property type="term" value="P:recombinational repair"/>
    <property type="evidence" value="ECO:0007669"/>
    <property type="project" value="TreeGrafter"/>
</dbReference>